<proteinExistence type="predicted"/>
<dbReference type="RefSeq" id="WP_219042197.1">
    <property type="nucleotide sequence ID" value="NZ_JAHWDQ010000001.1"/>
</dbReference>
<comment type="caution">
    <text evidence="1">The sequence shown here is derived from an EMBL/GenBank/DDBJ whole genome shotgun (WGS) entry which is preliminary data.</text>
</comment>
<evidence type="ECO:0000313" key="2">
    <source>
        <dbReference type="Proteomes" id="UP001166291"/>
    </source>
</evidence>
<sequence length="152" mass="17262">MKYTIRNSTHLTASKNDVWQWITSIDGISKEMSPYLRMSSPRGVASLATIDFTPGKRLFRSWICFLKIIPIDYSDLTLESLDEGAGFVEQSKMGSMRSWRHVRTISPDKEGCILTDEVSFEPKFAGPLLSKVIAAFFNHRHRRLSKYLGAAT</sequence>
<reference evidence="1" key="1">
    <citation type="submission" date="2021-07" db="EMBL/GenBank/DDBJ databases">
        <title>Zhongshania sp. CAU 1632 isolated from seawater.</title>
        <authorList>
            <person name="Kim W."/>
        </authorList>
    </citation>
    <scope>NUCLEOTIDE SEQUENCE</scope>
    <source>
        <strain evidence="1">CAU 1632</strain>
    </source>
</reference>
<evidence type="ECO:0008006" key="3">
    <source>
        <dbReference type="Google" id="ProtNLM"/>
    </source>
</evidence>
<dbReference type="EMBL" id="JAHWDQ010000001">
    <property type="protein sequence ID" value="MBW2939965.1"/>
    <property type="molecule type" value="Genomic_DNA"/>
</dbReference>
<keyword evidence="2" id="KW-1185">Reference proteome</keyword>
<evidence type="ECO:0000313" key="1">
    <source>
        <dbReference type="EMBL" id="MBW2939965.1"/>
    </source>
</evidence>
<organism evidence="1 2">
    <name type="scientific">Zhongshania aquimaris</name>
    <dbReference type="NCBI Taxonomy" id="2857107"/>
    <lineage>
        <taxon>Bacteria</taxon>
        <taxon>Pseudomonadati</taxon>
        <taxon>Pseudomonadota</taxon>
        <taxon>Gammaproteobacteria</taxon>
        <taxon>Cellvibrionales</taxon>
        <taxon>Spongiibacteraceae</taxon>
        <taxon>Zhongshania</taxon>
    </lineage>
</organism>
<protein>
    <recommendedName>
        <fullName evidence="3">SRPBCC family protein</fullName>
    </recommendedName>
</protein>
<dbReference type="Proteomes" id="UP001166291">
    <property type="component" value="Unassembled WGS sequence"/>
</dbReference>
<gene>
    <name evidence="1" type="ORF">KXJ70_04225</name>
</gene>
<accession>A0ABS6VNS1</accession>
<name>A0ABS6VNS1_9GAMM</name>